<accession>A0A4P8WQ23</accession>
<feature type="transmembrane region" description="Helical" evidence="1">
    <location>
        <begin position="20"/>
        <end position="42"/>
    </location>
</feature>
<keyword evidence="1" id="KW-1133">Transmembrane helix</keyword>
<evidence type="ECO:0000313" key="3">
    <source>
        <dbReference type="Proteomes" id="UP000302218"/>
    </source>
</evidence>
<sequence>MTGIDLESRLTDYVATIDRYDLLLGLIPSGFAAAVLAGRLLGLPVETTLLWGVAIAAIALLDGLFVRPPTKPRDV</sequence>
<feature type="transmembrane region" description="Helical" evidence="1">
    <location>
        <begin position="48"/>
        <end position="66"/>
    </location>
</feature>
<proteinExistence type="predicted"/>
<evidence type="ECO:0000256" key="1">
    <source>
        <dbReference type="SAM" id="Phobius"/>
    </source>
</evidence>
<dbReference type="Pfam" id="PF26047">
    <property type="entry name" value="DUF8015"/>
    <property type="match status" value="1"/>
</dbReference>
<keyword evidence="1" id="KW-0812">Transmembrane</keyword>
<dbReference type="Proteomes" id="UP000302218">
    <property type="component" value="Chromosome"/>
</dbReference>
<protein>
    <submittedName>
        <fullName evidence="2">Uncharacterized protein</fullName>
    </submittedName>
</protein>
<dbReference type="KEGG" id="nvr:FEJ81_03455"/>
<dbReference type="EMBL" id="CP040330">
    <property type="protein sequence ID" value="QCS44261.1"/>
    <property type="molecule type" value="Genomic_DNA"/>
</dbReference>
<evidence type="ECO:0000313" key="2">
    <source>
        <dbReference type="EMBL" id="QCS44261.1"/>
    </source>
</evidence>
<dbReference type="AlphaFoldDB" id="A0A4P8WQ23"/>
<gene>
    <name evidence="2" type="ORF">FEJ81_03455</name>
</gene>
<keyword evidence="1" id="KW-0472">Membrane</keyword>
<dbReference type="InterPro" id="IPR058328">
    <property type="entry name" value="DUF8015"/>
</dbReference>
<reference evidence="3" key="1">
    <citation type="submission" date="2019-05" db="EMBL/GenBank/DDBJ databases">
        <title>Genome sequence and methylation pattern of the halophilic Archaeon Natrinema versiforme BOL5-4.</title>
        <authorList>
            <person name="DasSarma P."/>
            <person name="Anton B.P."/>
            <person name="DasSarma S.L."/>
            <person name="Martinez F.L."/>
            <person name="Guzman D."/>
            <person name="Roberts R.J."/>
            <person name="DasSarma S."/>
        </authorList>
    </citation>
    <scope>NUCLEOTIDE SEQUENCE [LARGE SCALE GENOMIC DNA]</scope>
    <source>
        <strain evidence="3">BOL5-4</strain>
    </source>
</reference>
<name>A0A4P8WQ23_9EURY</name>
<organism evidence="2 3">
    <name type="scientific">Natrinema versiforme</name>
    <dbReference type="NCBI Taxonomy" id="88724"/>
    <lineage>
        <taxon>Archaea</taxon>
        <taxon>Methanobacteriati</taxon>
        <taxon>Methanobacteriota</taxon>
        <taxon>Stenosarchaea group</taxon>
        <taxon>Halobacteria</taxon>
        <taxon>Halobacteriales</taxon>
        <taxon>Natrialbaceae</taxon>
        <taxon>Natrinema</taxon>
    </lineage>
</organism>